<dbReference type="UniPathway" id="UPA00223">
    <property type="reaction ID" value="UER00999"/>
</dbReference>
<evidence type="ECO:0000256" key="8">
    <source>
        <dbReference type="RuleBase" id="RU000699"/>
    </source>
</evidence>
<evidence type="ECO:0000256" key="3">
    <source>
        <dbReference type="ARBA" id="ARBA00022741"/>
    </source>
</evidence>
<evidence type="ECO:0000256" key="5">
    <source>
        <dbReference type="HAMAP-Rule" id="MF_01988"/>
    </source>
</evidence>
<feature type="binding site" evidence="5">
    <location>
        <begin position="17"/>
        <end position="20"/>
    </location>
    <ligand>
        <name>CoA</name>
        <dbReference type="ChEBI" id="CHEBI:57287"/>
    </ligand>
</feature>
<dbReference type="InterPro" id="IPR017440">
    <property type="entry name" value="Cit_synth/succinyl-CoA_lig_AS"/>
</dbReference>
<keyword evidence="3 5" id="KW-0547">Nucleotide-binding</keyword>
<dbReference type="NCBIfam" id="TIGR01019">
    <property type="entry name" value="sucCoAalpha"/>
    <property type="match status" value="1"/>
</dbReference>
<dbReference type="Gene3D" id="3.40.50.720">
    <property type="entry name" value="NAD(P)-binding Rossmann-like Domain"/>
    <property type="match status" value="1"/>
</dbReference>
<comment type="similarity">
    <text evidence="4 5 7">Belongs to the succinate/malate CoA ligase alpha subunit family.</text>
</comment>
<dbReference type="PIRSF" id="PIRSF001553">
    <property type="entry name" value="SucCS_alpha"/>
    <property type="match status" value="1"/>
</dbReference>
<dbReference type="SMART" id="SM00881">
    <property type="entry name" value="CoA_binding"/>
    <property type="match status" value="1"/>
</dbReference>
<keyword evidence="1 5" id="KW-0816">Tricarboxylic acid cycle</keyword>
<accession>A0A4Z0R806</accession>
<dbReference type="AlphaFoldDB" id="A0A4Z0R806"/>
<dbReference type="InterPro" id="IPR003781">
    <property type="entry name" value="CoA-bd"/>
</dbReference>
<keyword evidence="2 5" id="KW-0436">Ligase</keyword>
<dbReference type="GO" id="GO:0000166">
    <property type="term" value="F:nucleotide binding"/>
    <property type="evidence" value="ECO:0007669"/>
    <property type="project" value="UniProtKB-KW"/>
</dbReference>
<organism evidence="10 11">
    <name type="scientific">Desulfosporosinus fructosivorans</name>
    <dbReference type="NCBI Taxonomy" id="2018669"/>
    <lineage>
        <taxon>Bacteria</taxon>
        <taxon>Bacillati</taxon>
        <taxon>Bacillota</taxon>
        <taxon>Clostridia</taxon>
        <taxon>Eubacteriales</taxon>
        <taxon>Desulfitobacteriaceae</taxon>
        <taxon>Desulfosporosinus</taxon>
    </lineage>
</organism>
<evidence type="ECO:0000259" key="9">
    <source>
        <dbReference type="SMART" id="SM00881"/>
    </source>
</evidence>
<dbReference type="OrthoDB" id="9807196at2"/>
<evidence type="ECO:0000313" key="11">
    <source>
        <dbReference type="Proteomes" id="UP000298460"/>
    </source>
</evidence>
<name>A0A4Z0R806_9FIRM</name>
<feature type="binding site" evidence="5">
    <location>
        <position position="43"/>
    </location>
    <ligand>
        <name>CoA</name>
        <dbReference type="ChEBI" id="CHEBI:57287"/>
    </ligand>
</feature>
<sequence>MTIMINETTKILVQGITGKQGQFHTTQMLASGSKVIGGISPGKGGQEVHGVPIYETVEQAMAVERAEASVIFVPAKQVKDCAFEAIDGGIKILVIITEHVPLHDAMEIMAFAERKQVQVVGPNTFGLISPGKCKIGIMPNSIFIPGSVGVVARSGTLSYEIVSQLTNAGIGQSTVVGLGGDRVVGLSFIDVLAQFEADPEIKAVVLVGEIGGNAEEEASIFIKTMSKPVIAFLAGKSAPPGKRMGHAGAIIERGKGTYDSKVVALKAAGAYVASLPWEVSDLVKKALAEKSNA</sequence>
<comment type="catalytic activity">
    <reaction evidence="5">
        <text>GTP + succinate + CoA = succinyl-CoA + GDP + phosphate</text>
        <dbReference type="Rhea" id="RHEA:22120"/>
        <dbReference type="ChEBI" id="CHEBI:30031"/>
        <dbReference type="ChEBI" id="CHEBI:37565"/>
        <dbReference type="ChEBI" id="CHEBI:43474"/>
        <dbReference type="ChEBI" id="CHEBI:57287"/>
        <dbReference type="ChEBI" id="CHEBI:57292"/>
        <dbReference type="ChEBI" id="CHEBI:58189"/>
    </reaction>
</comment>
<dbReference type="EC" id="6.2.1.5" evidence="5"/>
<comment type="function">
    <text evidence="5 8">Succinyl-CoA synthetase functions in the citric acid cycle (TCA), coupling the hydrolysis of succinyl-CoA to the synthesis of either ATP or GTP and thus represents the only step of substrate-level phosphorylation in the TCA. The alpha subunit of the enzyme binds the substrates coenzyme A and phosphate, while succinate binding and nucleotide specificity is provided by the beta subunit.</text>
</comment>
<dbReference type="Pfam" id="PF02629">
    <property type="entry name" value="CoA_binding"/>
    <property type="match status" value="1"/>
</dbReference>
<feature type="binding site" evidence="5">
    <location>
        <begin position="96"/>
        <end position="98"/>
    </location>
    <ligand>
        <name>CoA</name>
        <dbReference type="ChEBI" id="CHEBI:57287"/>
    </ligand>
</feature>
<reference evidence="10 11" key="1">
    <citation type="submission" date="2019-03" db="EMBL/GenBank/DDBJ databases">
        <title>Draft Genome Sequence of Desulfosporosinus fructosivorans Strain 63.6F, Isolated from Marine Sediment in the Baltic Sea.</title>
        <authorList>
            <person name="Hausmann B."/>
            <person name="Vandieken V."/>
            <person name="Pjevac P."/>
            <person name="Schreck K."/>
            <person name="Herbold C.W."/>
            <person name="Loy A."/>
        </authorList>
    </citation>
    <scope>NUCLEOTIDE SEQUENCE [LARGE SCALE GENOMIC DNA]</scope>
    <source>
        <strain evidence="10 11">63.6F</strain>
    </source>
</reference>
<dbReference type="SUPFAM" id="SSF52210">
    <property type="entry name" value="Succinyl-CoA synthetase domains"/>
    <property type="match status" value="1"/>
</dbReference>
<feature type="binding site" evidence="5">
    <location>
        <position position="159"/>
    </location>
    <ligand>
        <name>substrate</name>
        <note>ligand shared with subunit beta</note>
    </ligand>
</feature>
<dbReference type="GO" id="GO:0004775">
    <property type="term" value="F:succinate-CoA ligase (ADP-forming) activity"/>
    <property type="evidence" value="ECO:0007669"/>
    <property type="project" value="UniProtKB-UniRule"/>
</dbReference>
<evidence type="ECO:0000256" key="1">
    <source>
        <dbReference type="ARBA" id="ARBA00022532"/>
    </source>
</evidence>
<dbReference type="Pfam" id="PF00549">
    <property type="entry name" value="Ligase_CoA"/>
    <property type="match status" value="1"/>
</dbReference>
<dbReference type="GO" id="GO:0006099">
    <property type="term" value="P:tricarboxylic acid cycle"/>
    <property type="evidence" value="ECO:0007669"/>
    <property type="project" value="UniProtKB-UniRule"/>
</dbReference>
<evidence type="ECO:0000256" key="4">
    <source>
        <dbReference type="ARBA" id="ARBA00060724"/>
    </source>
</evidence>
<dbReference type="NCBIfam" id="NF004230">
    <property type="entry name" value="PRK05678.1"/>
    <property type="match status" value="1"/>
</dbReference>
<comment type="subunit">
    <text evidence="5 8">Heterotetramer of two alpha and two beta subunits.</text>
</comment>
<evidence type="ECO:0000256" key="2">
    <source>
        <dbReference type="ARBA" id="ARBA00022598"/>
    </source>
</evidence>
<dbReference type="GO" id="GO:0004776">
    <property type="term" value="F:succinate-CoA ligase (GDP-forming) activity"/>
    <property type="evidence" value="ECO:0007669"/>
    <property type="project" value="TreeGrafter"/>
</dbReference>
<dbReference type="HAMAP" id="MF_01988">
    <property type="entry name" value="Succ_CoA_alpha"/>
    <property type="match status" value="1"/>
</dbReference>
<dbReference type="FunFam" id="3.40.50.261:FF:000006">
    <property type="entry name" value="Succinate--CoA ligase [ADP-forming] subunit alpha"/>
    <property type="match status" value="1"/>
</dbReference>
<protein>
    <recommendedName>
        <fullName evidence="5">Succinate--CoA ligase [ADP-forming] subunit alpha</fullName>
        <ecNumber evidence="5">6.2.1.5</ecNumber>
    </recommendedName>
    <alternativeName>
        <fullName evidence="5">Succinyl-CoA synthetase subunit alpha</fullName>
        <shortName evidence="5">SCS-alpha</shortName>
    </alternativeName>
</protein>
<evidence type="ECO:0000256" key="7">
    <source>
        <dbReference type="RuleBase" id="RU000677"/>
    </source>
</evidence>
<dbReference type="PANTHER" id="PTHR11117:SF2">
    <property type="entry name" value="SUCCINATE--COA LIGASE [ADP_GDP-FORMING] SUBUNIT ALPHA, MITOCHONDRIAL"/>
    <property type="match status" value="1"/>
</dbReference>
<dbReference type="RefSeq" id="WP_135546157.1">
    <property type="nucleotide sequence ID" value="NZ_SPQQ01000003.1"/>
</dbReference>
<dbReference type="PRINTS" id="PR01798">
    <property type="entry name" value="SCOASYNTHASE"/>
</dbReference>
<dbReference type="Gene3D" id="3.40.50.261">
    <property type="entry name" value="Succinyl-CoA synthetase domains"/>
    <property type="match status" value="1"/>
</dbReference>
<feature type="domain" description="CoA-binding" evidence="9">
    <location>
        <begin position="4"/>
        <end position="100"/>
    </location>
</feature>
<dbReference type="FunFam" id="3.40.50.720:FF:000277">
    <property type="entry name" value="Succinate--CoA ligase [ADP-forming] subunit alpha"/>
    <property type="match status" value="1"/>
</dbReference>
<dbReference type="SUPFAM" id="SSF51735">
    <property type="entry name" value="NAD(P)-binding Rossmann-fold domains"/>
    <property type="match status" value="1"/>
</dbReference>
<dbReference type="PANTHER" id="PTHR11117">
    <property type="entry name" value="SUCCINYL-COA LIGASE SUBUNIT ALPHA"/>
    <property type="match status" value="1"/>
</dbReference>
<dbReference type="InterPro" id="IPR036291">
    <property type="entry name" value="NAD(P)-bd_dom_sf"/>
</dbReference>
<feature type="active site" description="Tele-phosphohistidine intermediate" evidence="5 6">
    <location>
        <position position="246"/>
    </location>
</feature>
<keyword evidence="11" id="KW-1185">Reference proteome</keyword>
<evidence type="ECO:0000256" key="6">
    <source>
        <dbReference type="PIRSR" id="PIRSR001553-1"/>
    </source>
</evidence>
<dbReference type="EMBL" id="SPQQ01000003">
    <property type="protein sequence ID" value="TGE38177.1"/>
    <property type="molecule type" value="Genomic_DNA"/>
</dbReference>
<proteinExistence type="inferred from homology"/>
<dbReference type="InterPro" id="IPR005811">
    <property type="entry name" value="SUCC_ACL_C"/>
</dbReference>
<comment type="caution">
    <text evidence="10">The sequence shown here is derived from an EMBL/GenBank/DDBJ whole genome shotgun (WGS) entry which is preliminary data.</text>
</comment>
<evidence type="ECO:0000313" key="10">
    <source>
        <dbReference type="EMBL" id="TGE38177.1"/>
    </source>
</evidence>
<dbReference type="InterPro" id="IPR016102">
    <property type="entry name" value="Succinyl-CoA_synth-like"/>
</dbReference>
<gene>
    <name evidence="5 10" type="primary">sucD</name>
    <name evidence="10" type="ORF">E4K67_09390</name>
</gene>
<comment type="catalytic activity">
    <reaction evidence="5 8">
        <text>succinate + ATP + CoA = succinyl-CoA + ADP + phosphate</text>
        <dbReference type="Rhea" id="RHEA:17661"/>
        <dbReference type="ChEBI" id="CHEBI:30031"/>
        <dbReference type="ChEBI" id="CHEBI:30616"/>
        <dbReference type="ChEBI" id="CHEBI:43474"/>
        <dbReference type="ChEBI" id="CHEBI:57287"/>
        <dbReference type="ChEBI" id="CHEBI:57292"/>
        <dbReference type="ChEBI" id="CHEBI:456216"/>
        <dbReference type="EC" id="6.2.1.5"/>
    </reaction>
</comment>
<dbReference type="InterPro" id="IPR005810">
    <property type="entry name" value="CoA_lig_alpha"/>
</dbReference>
<dbReference type="PROSITE" id="PS00399">
    <property type="entry name" value="SUCCINYL_COA_LIG_2"/>
    <property type="match status" value="1"/>
</dbReference>
<dbReference type="GO" id="GO:0009361">
    <property type="term" value="C:succinate-CoA ligase complex (ADP-forming)"/>
    <property type="evidence" value="ECO:0007669"/>
    <property type="project" value="TreeGrafter"/>
</dbReference>
<comment type="pathway">
    <text evidence="5 8">Carbohydrate metabolism; tricarboxylic acid cycle; succinate from succinyl-CoA (ligase route): step 1/1.</text>
</comment>
<dbReference type="Proteomes" id="UP000298460">
    <property type="component" value="Unassembled WGS sequence"/>
</dbReference>